<reference evidence="1 2" key="1">
    <citation type="submission" date="2016-03" db="EMBL/GenBank/DDBJ databases">
        <title>Genome sequencing of Devosia sp. S37.</title>
        <authorList>
            <person name="Mohd Nor M."/>
        </authorList>
    </citation>
    <scope>NUCLEOTIDE SEQUENCE [LARGE SCALE GENOMIC DNA]</scope>
    <source>
        <strain evidence="1 2">S37</strain>
    </source>
</reference>
<dbReference type="EMBL" id="LVVY01000057">
    <property type="protein sequence ID" value="OAM80141.1"/>
    <property type="molecule type" value="Genomic_DNA"/>
</dbReference>
<dbReference type="AlphaFoldDB" id="A0A178I3C2"/>
<gene>
    <name evidence="1" type="ORF">A3840_01910</name>
</gene>
<dbReference type="RefSeq" id="WP_067451017.1">
    <property type="nucleotide sequence ID" value="NZ_LVVY01000057.1"/>
</dbReference>
<protein>
    <submittedName>
        <fullName evidence="1">Uncharacterized protein</fullName>
    </submittedName>
</protein>
<proteinExistence type="predicted"/>
<organism evidence="1 2">
    <name type="scientific">Devosia elaeis</name>
    <dbReference type="NCBI Taxonomy" id="1770058"/>
    <lineage>
        <taxon>Bacteria</taxon>
        <taxon>Pseudomonadati</taxon>
        <taxon>Pseudomonadota</taxon>
        <taxon>Alphaproteobacteria</taxon>
        <taxon>Hyphomicrobiales</taxon>
        <taxon>Devosiaceae</taxon>
        <taxon>Devosia</taxon>
    </lineage>
</organism>
<name>A0A178I3C2_9HYPH</name>
<accession>A0A178I3C2</accession>
<evidence type="ECO:0000313" key="1">
    <source>
        <dbReference type="EMBL" id="OAM80141.1"/>
    </source>
</evidence>
<dbReference type="Proteomes" id="UP000078389">
    <property type="component" value="Unassembled WGS sequence"/>
</dbReference>
<keyword evidence="2" id="KW-1185">Reference proteome</keyword>
<sequence length="61" mass="6789">MFNSFAKLDEARAMPKNLVRKGEAGIGMSLDQVARATPRHPPDEMPAKRVTMWVSSSTIMQ</sequence>
<comment type="caution">
    <text evidence="1">The sequence shown here is derived from an EMBL/GenBank/DDBJ whole genome shotgun (WGS) entry which is preliminary data.</text>
</comment>
<evidence type="ECO:0000313" key="2">
    <source>
        <dbReference type="Proteomes" id="UP000078389"/>
    </source>
</evidence>